<sequence length="56" mass="6369">MSVKFDTTKWKTKQQVGLIVPGNILNGEEWIKLAERDGLIAEDCGEYIKLHQAPKK</sequence>
<dbReference type="EMBL" id="LAZR01009598">
    <property type="protein sequence ID" value="KKM71648.1"/>
    <property type="molecule type" value="Genomic_DNA"/>
</dbReference>
<reference evidence="1" key="1">
    <citation type="journal article" date="2015" name="Nature">
        <title>Complex archaea that bridge the gap between prokaryotes and eukaryotes.</title>
        <authorList>
            <person name="Spang A."/>
            <person name="Saw J.H."/>
            <person name="Jorgensen S.L."/>
            <person name="Zaremba-Niedzwiedzka K."/>
            <person name="Martijn J."/>
            <person name="Lind A.E."/>
            <person name="van Eijk R."/>
            <person name="Schleper C."/>
            <person name="Guy L."/>
            <person name="Ettema T.J."/>
        </authorList>
    </citation>
    <scope>NUCLEOTIDE SEQUENCE</scope>
</reference>
<organism evidence="1">
    <name type="scientific">marine sediment metagenome</name>
    <dbReference type="NCBI Taxonomy" id="412755"/>
    <lineage>
        <taxon>unclassified sequences</taxon>
        <taxon>metagenomes</taxon>
        <taxon>ecological metagenomes</taxon>
    </lineage>
</organism>
<proteinExistence type="predicted"/>
<gene>
    <name evidence="1" type="ORF">LCGC14_1428470</name>
</gene>
<comment type="caution">
    <text evidence="1">The sequence shown here is derived from an EMBL/GenBank/DDBJ whole genome shotgun (WGS) entry which is preliminary data.</text>
</comment>
<protein>
    <submittedName>
        <fullName evidence="1">Uncharacterized protein</fullName>
    </submittedName>
</protein>
<dbReference type="AlphaFoldDB" id="A0A0F9JPM1"/>
<evidence type="ECO:0000313" key="1">
    <source>
        <dbReference type="EMBL" id="KKM71648.1"/>
    </source>
</evidence>
<accession>A0A0F9JPM1</accession>
<name>A0A0F9JPM1_9ZZZZ</name>